<evidence type="ECO:0000256" key="1">
    <source>
        <dbReference type="SAM" id="Phobius"/>
    </source>
</evidence>
<dbReference type="PANTHER" id="PTHR34351:SF1">
    <property type="entry name" value="SLR1927 PROTEIN"/>
    <property type="match status" value="1"/>
</dbReference>
<organism evidence="2 3">
    <name type="scientific">Allorhodopirellula heiligendammensis</name>
    <dbReference type="NCBI Taxonomy" id="2714739"/>
    <lineage>
        <taxon>Bacteria</taxon>
        <taxon>Pseudomonadati</taxon>
        <taxon>Planctomycetota</taxon>
        <taxon>Planctomycetia</taxon>
        <taxon>Pirellulales</taxon>
        <taxon>Pirellulaceae</taxon>
        <taxon>Allorhodopirellula</taxon>
    </lineage>
</organism>
<keyword evidence="1" id="KW-1133">Transmembrane helix</keyword>
<dbReference type="Proteomes" id="UP000319908">
    <property type="component" value="Unassembled WGS sequence"/>
</dbReference>
<reference evidence="2 3" key="1">
    <citation type="journal article" date="2020" name="Antonie Van Leeuwenhoek">
        <title>Rhodopirellula heiligendammensis sp. nov., Rhodopirellula pilleata sp. nov., and Rhodopirellula solitaria sp. nov. isolated from natural or artificial marine surfaces in Northern Germany and California, USA, and emended description of the genus Rhodopirellula.</title>
        <authorList>
            <person name="Kallscheuer N."/>
            <person name="Wiegand S."/>
            <person name="Jogler M."/>
            <person name="Boedeker C."/>
            <person name="Peeters S.H."/>
            <person name="Rast P."/>
            <person name="Heuer A."/>
            <person name="Jetten M.S.M."/>
            <person name="Rohde M."/>
            <person name="Jogler C."/>
        </authorList>
    </citation>
    <scope>NUCLEOTIDE SEQUENCE [LARGE SCALE GENOMIC DNA]</scope>
    <source>
        <strain evidence="2 3">Poly21</strain>
    </source>
</reference>
<dbReference type="OrthoDB" id="9812729at2"/>
<feature type="transmembrane region" description="Helical" evidence="1">
    <location>
        <begin position="30"/>
        <end position="61"/>
    </location>
</feature>
<comment type="caution">
    <text evidence="2">The sequence shown here is derived from an EMBL/GenBank/DDBJ whole genome shotgun (WGS) entry which is preliminary data.</text>
</comment>
<keyword evidence="1" id="KW-0812">Transmembrane</keyword>
<evidence type="ECO:0000313" key="2">
    <source>
        <dbReference type="EMBL" id="TWU16637.1"/>
    </source>
</evidence>
<dbReference type="RefSeq" id="WP_146408246.1">
    <property type="nucleotide sequence ID" value="NZ_SJPU01000002.1"/>
</dbReference>
<dbReference type="EMBL" id="SJPU01000002">
    <property type="protein sequence ID" value="TWU16637.1"/>
    <property type="molecule type" value="Genomic_DNA"/>
</dbReference>
<dbReference type="PANTHER" id="PTHR34351">
    <property type="entry name" value="SLR1927 PROTEIN-RELATED"/>
    <property type="match status" value="1"/>
</dbReference>
<evidence type="ECO:0000313" key="3">
    <source>
        <dbReference type="Proteomes" id="UP000319908"/>
    </source>
</evidence>
<name>A0A5C6BY89_9BACT</name>
<proteinExistence type="predicted"/>
<sequence length="408" mass="45507">MKSTLLFLLSWLNPVQWVLALRRSLTAASVSLLIVGIGSLNIVWGYPWMGMFAACVSLFVVGKAVNHLAMPTLQASVGAPRWITAGSSLPMAVSLVNQGRWPGMNLWVETAARCDWLPPDGEFSTIKEVRLPHRGIHPLPAILVESYFPFYLFRAYRRVDPCTNIAVTPATSIDEDDELWRSLQTTLKGIATRMAQGDQVHYIGSLEYREGIPVRRWDFSSWARLGKPILREFSTPAARSVRLWIDNACPDVPRHRISLWRRWVAWIHPTEPVHEPFERMLALAAASILTLTRNGAAVTLSLTCDESSTPLRCEAGGDPGELLIALASLGRVEPSSQSPQQKARWQNELHVGQDEAIFVFSCRARENVAIEVPDATRWVTDRDFRKVPAEVSAEPNIEYPSAIPVATP</sequence>
<keyword evidence="1" id="KW-0472">Membrane</keyword>
<accession>A0A5C6BY89</accession>
<dbReference type="AlphaFoldDB" id="A0A5C6BY89"/>
<keyword evidence="3" id="KW-1185">Reference proteome</keyword>
<gene>
    <name evidence="2" type="ORF">Poly21_38420</name>
</gene>
<protein>
    <submittedName>
        <fullName evidence="2">Uncharacterized protein</fullName>
    </submittedName>
</protein>